<reference evidence="1 2" key="1">
    <citation type="journal article" date="2005" name="Nucleic Acids Res.">
        <title>Genomic blueprint of Hahella chejuensis, a marine microbe producing an algicidal agent.</title>
        <authorList>
            <person name="Jeong H."/>
            <person name="Yim J.H."/>
            <person name="Lee C."/>
            <person name="Choi S.-H."/>
            <person name="Park Y.K."/>
            <person name="Yoon S.H."/>
            <person name="Hur C.-G."/>
            <person name="Kang H.-Y."/>
            <person name="Kim D."/>
            <person name="Lee H.H."/>
            <person name="Park K.H."/>
            <person name="Park S.-H."/>
            <person name="Park H.-S."/>
            <person name="Lee H.K."/>
            <person name="Oh T.K."/>
            <person name="Kim J.F."/>
        </authorList>
    </citation>
    <scope>NUCLEOTIDE SEQUENCE [LARGE SCALE GENOMIC DNA]</scope>
    <source>
        <strain evidence="1 2">KCTC 2396</strain>
    </source>
</reference>
<evidence type="ECO:0000313" key="2">
    <source>
        <dbReference type="Proteomes" id="UP000000238"/>
    </source>
</evidence>
<evidence type="ECO:0000313" key="1">
    <source>
        <dbReference type="EMBL" id="ABC31799.1"/>
    </source>
</evidence>
<name>Q2SC25_HAHCH</name>
<sequence>MEYNAGAIASGLYNPVRSEHVRIFMIIATGF</sequence>
<accession>Q2SC25</accession>
<keyword evidence="2" id="KW-1185">Reference proteome</keyword>
<dbReference type="HOGENOM" id="CLU_3396813_0_0_6"/>
<dbReference type="Proteomes" id="UP000000238">
    <property type="component" value="Chromosome"/>
</dbReference>
<dbReference type="EMBL" id="CP000155">
    <property type="protein sequence ID" value="ABC31799.1"/>
    <property type="molecule type" value="Genomic_DNA"/>
</dbReference>
<gene>
    <name evidence="1" type="ordered locus">HCH_05118</name>
</gene>
<organism evidence="1 2">
    <name type="scientific">Hahella chejuensis (strain KCTC 2396)</name>
    <dbReference type="NCBI Taxonomy" id="349521"/>
    <lineage>
        <taxon>Bacteria</taxon>
        <taxon>Pseudomonadati</taxon>
        <taxon>Pseudomonadota</taxon>
        <taxon>Gammaproteobacteria</taxon>
        <taxon>Oceanospirillales</taxon>
        <taxon>Hahellaceae</taxon>
        <taxon>Hahella</taxon>
    </lineage>
</organism>
<dbReference type="AlphaFoldDB" id="Q2SC25"/>
<proteinExistence type="predicted"/>
<dbReference type="KEGG" id="hch:HCH_05118"/>
<protein>
    <submittedName>
        <fullName evidence="1">Uncharacterized protein</fullName>
    </submittedName>
</protein>